<keyword evidence="1" id="KW-0479">Metal-binding</keyword>
<protein>
    <submittedName>
        <fullName evidence="3">Lanthionine synthetase C-like protein</fullName>
    </submittedName>
</protein>
<feature type="binding site" evidence="1">
    <location>
        <position position="361"/>
    </location>
    <ligand>
        <name>Zn(2+)</name>
        <dbReference type="ChEBI" id="CHEBI:29105"/>
    </ligand>
</feature>
<reference evidence="3 4" key="1">
    <citation type="journal article" date="2018" name="Nat. Ecol. Evol.">
        <title>Pezizomycetes genomes reveal the molecular basis of ectomycorrhizal truffle lifestyle.</title>
        <authorList>
            <person name="Murat C."/>
            <person name="Payen T."/>
            <person name="Noel B."/>
            <person name="Kuo A."/>
            <person name="Morin E."/>
            <person name="Chen J."/>
            <person name="Kohler A."/>
            <person name="Krizsan K."/>
            <person name="Balestrini R."/>
            <person name="Da Silva C."/>
            <person name="Montanini B."/>
            <person name="Hainaut M."/>
            <person name="Levati E."/>
            <person name="Barry K.W."/>
            <person name="Belfiori B."/>
            <person name="Cichocki N."/>
            <person name="Clum A."/>
            <person name="Dockter R.B."/>
            <person name="Fauchery L."/>
            <person name="Guy J."/>
            <person name="Iotti M."/>
            <person name="Le Tacon F."/>
            <person name="Lindquist E.A."/>
            <person name="Lipzen A."/>
            <person name="Malagnac F."/>
            <person name="Mello A."/>
            <person name="Molinier V."/>
            <person name="Miyauchi S."/>
            <person name="Poulain J."/>
            <person name="Riccioni C."/>
            <person name="Rubini A."/>
            <person name="Sitrit Y."/>
            <person name="Splivallo R."/>
            <person name="Traeger S."/>
            <person name="Wang M."/>
            <person name="Zifcakova L."/>
            <person name="Wipf D."/>
            <person name="Zambonelli A."/>
            <person name="Paolocci F."/>
            <person name="Nowrousian M."/>
            <person name="Ottonello S."/>
            <person name="Baldrian P."/>
            <person name="Spatafora J.W."/>
            <person name="Henrissat B."/>
            <person name="Nagy L.G."/>
            <person name="Aury J.M."/>
            <person name="Wincker P."/>
            <person name="Grigoriev I.V."/>
            <person name="Bonfante P."/>
            <person name="Martin F.M."/>
        </authorList>
    </citation>
    <scope>NUCLEOTIDE SEQUENCE [LARGE SCALE GENOMIC DNA]</scope>
    <source>
        <strain evidence="3 4">RN42</strain>
    </source>
</reference>
<name>A0A3N4I758_ASCIM</name>
<dbReference type="GO" id="GO:0046872">
    <property type="term" value="F:metal ion binding"/>
    <property type="evidence" value="ECO:0007669"/>
    <property type="project" value="UniProtKB-KW"/>
</dbReference>
<dbReference type="SMART" id="SM01260">
    <property type="entry name" value="LANC_like"/>
    <property type="match status" value="1"/>
</dbReference>
<feature type="binding site" evidence="1">
    <location>
        <position position="314"/>
    </location>
    <ligand>
        <name>Zn(2+)</name>
        <dbReference type="ChEBI" id="CHEBI:29105"/>
    </ligand>
</feature>
<dbReference type="PANTHER" id="PTHR12736:SF7">
    <property type="entry name" value="LANC-LIKE PROTEIN 3"/>
    <property type="match status" value="1"/>
</dbReference>
<keyword evidence="4" id="KW-1185">Reference proteome</keyword>
<sequence>MSHHSSPKRYHDHQLEPAQLDAAGQKKTLSALQRSIRKGINFIEESDRMKGKNFSDRHDSLYTGESGISLMYLRIFLQAKALDMPDKEISYLAERVRLHMPRLSEHSPPAGRLSPIGGPTGPAVVEVLRQLLLVDPNEDADDLKDRWKTAMKTLKNATNNSLQTDVDQVDEILYGRAGLLWALLNFRRLVHDKVGDSGRLEDLHRICGSPIITGLVEDIIRSGKDGARLYEEEFGEPGLSLMWEWHGKYYLGAIHGATGILAILLQAPKSILKPHIETILQTIDQLRELVESKNGFLPSSLPHRHKHHQLVQICHGAPGYLLLLSSLRTLHPEHWKDSFYPSSINKHIWEQGLLTKGLGLCHGISGNAYPWLLLSTLNQAGNEHDEQALAYGTAFIVHSEKCPPMFAKTPYEYRMPDHPLSLFEGLAGAMCAWSDACAALHNQLEPKEQVPILGFPGIGGVGAIGML</sequence>
<evidence type="ECO:0000313" key="4">
    <source>
        <dbReference type="Proteomes" id="UP000275078"/>
    </source>
</evidence>
<dbReference type="PANTHER" id="PTHR12736">
    <property type="entry name" value="LANC-LIKE PROTEIN"/>
    <property type="match status" value="1"/>
</dbReference>
<dbReference type="Pfam" id="PF05147">
    <property type="entry name" value="LANC_like"/>
    <property type="match status" value="1"/>
</dbReference>
<dbReference type="Proteomes" id="UP000275078">
    <property type="component" value="Unassembled WGS sequence"/>
</dbReference>
<feature type="binding site" evidence="1">
    <location>
        <position position="362"/>
    </location>
    <ligand>
        <name>Zn(2+)</name>
        <dbReference type="ChEBI" id="CHEBI:29105"/>
    </ligand>
</feature>
<dbReference type="Gene3D" id="1.50.10.10">
    <property type="match status" value="1"/>
</dbReference>
<dbReference type="CDD" id="cd04794">
    <property type="entry name" value="euk_LANCL"/>
    <property type="match status" value="1"/>
</dbReference>
<organism evidence="3 4">
    <name type="scientific">Ascobolus immersus RN42</name>
    <dbReference type="NCBI Taxonomy" id="1160509"/>
    <lineage>
        <taxon>Eukaryota</taxon>
        <taxon>Fungi</taxon>
        <taxon>Dikarya</taxon>
        <taxon>Ascomycota</taxon>
        <taxon>Pezizomycotina</taxon>
        <taxon>Pezizomycetes</taxon>
        <taxon>Pezizales</taxon>
        <taxon>Ascobolaceae</taxon>
        <taxon>Ascobolus</taxon>
    </lineage>
</organism>
<feature type="region of interest" description="Disordered" evidence="2">
    <location>
        <begin position="1"/>
        <end position="21"/>
    </location>
</feature>
<dbReference type="GO" id="GO:0005975">
    <property type="term" value="P:carbohydrate metabolic process"/>
    <property type="evidence" value="ECO:0007669"/>
    <property type="project" value="InterPro"/>
</dbReference>
<evidence type="ECO:0000256" key="2">
    <source>
        <dbReference type="SAM" id="MobiDB-lite"/>
    </source>
</evidence>
<dbReference type="EMBL" id="ML119675">
    <property type="protein sequence ID" value="RPA81922.1"/>
    <property type="molecule type" value="Genomic_DNA"/>
</dbReference>
<dbReference type="InterPro" id="IPR007822">
    <property type="entry name" value="LANC-like"/>
</dbReference>
<keyword evidence="1" id="KW-0862">Zinc</keyword>
<dbReference type="InterPro" id="IPR012341">
    <property type="entry name" value="6hp_glycosidase-like_sf"/>
</dbReference>
<proteinExistence type="predicted"/>
<dbReference type="AlphaFoldDB" id="A0A3N4I758"/>
<feature type="compositionally biased region" description="Basic residues" evidence="2">
    <location>
        <begin position="1"/>
        <end position="11"/>
    </location>
</feature>
<dbReference type="GO" id="GO:0005886">
    <property type="term" value="C:plasma membrane"/>
    <property type="evidence" value="ECO:0007669"/>
    <property type="project" value="TreeGrafter"/>
</dbReference>
<dbReference type="OrthoDB" id="10257263at2759"/>
<evidence type="ECO:0000313" key="3">
    <source>
        <dbReference type="EMBL" id="RPA81922.1"/>
    </source>
</evidence>
<dbReference type="SUPFAM" id="SSF158745">
    <property type="entry name" value="LanC-like"/>
    <property type="match status" value="1"/>
</dbReference>
<dbReference type="GO" id="GO:0031179">
    <property type="term" value="P:peptide modification"/>
    <property type="evidence" value="ECO:0007669"/>
    <property type="project" value="InterPro"/>
</dbReference>
<gene>
    <name evidence="3" type="ORF">BJ508DRAFT_102481</name>
</gene>
<dbReference type="PRINTS" id="PR01950">
    <property type="entry name" value="LANCSUPER"/>
</dbReference>
<evidence type="ECO:0000256" key="1">
    <source>
        <dbReference type="PIRSR" id="PIRSR607822-1"/>
    </source>
</evidence>
<accession>A0A3N4I758</accession>